<evidence type="ECO:0000313" key="2">
    <source>
        <dbReference type="Proteomes" id="UP000270487"/>
    </source>
</evidence>
<protein>
    <submittedName>
        <fullName evidence="1">Uncharacterized protein</fullName>
    </submittedName>
</protein>
<dbReference type="Proteomes" id="UP000270487">
    <property type="component" value="Chromosome"/>
</dbReference>
<proteinExistence type="predicted"/>
<sequence>MQRPYAVSLLGFVGSLRRYRLLPSFKPHLAVHLRQIADPALISCCGKIQAQLHYQQMSLLPGGPCCERGNLAARRQRNR</sequence>
<organism evidence="1 2">
    <name type="scientific">Serratia fonticola</name>
    <dbReference type="NCBI Taxonomy" id="47917"/>
    <lineage>
        <taxon>Bacteria</taxon>
        <taxon>Pseudomonadati</taxon>
        <taxon>Pseudomonadota</taxon>
        <taxon>Gammaproteobacteria</taxon>
        <taxon>Enterobacterales</taxon>
        <taxon>Yersiniaceae</taxon>
        <taxon>Serratia</taxon>
    </lineage>
</organism>
<gene>
    <name evidence="1" type="ORF">NCTC13193_03961</name>
</gene>
<evidence type="ECO:0000313" key="1">
    <source>
        <dbReference type="EMBL" id="VEI73057.1"/>
    </source>
</evidence>
<accession>A0A448SZC3</accession>
<dbReference type="EMBL" id="LR134492">
    <property type="protein sequence ID" value="VEI73057.1"/>
    <property type="molecule type" value="Genomic_DNA"/>
</dbReference>
<reference evidence="1 2" key="1">
    <citation type="submission" date="2018-12" db="EMBL/GenBank/DDBJ databases">
        <authorList>
            <consortium name="Pathogen Informatics"/>
        </authorList>
    </citation>
    <scope>NUCLEOTIDE SEQUENCE [LARGE SCALE GENOMIC DNA]</scope>
    <source>
        <strain evidence="1 2">NCTC13193</strain>
    </source>
</reference>
<name>A0A448SZC3_SERFO</name>
<dbReference type="AlphaFoldDB" id="A0A448SZC3"/>